<comment type="caution">
    <text evidence="2">The sequence shown here is derived from an EMBL/GenBank/DDBJ whole genome shotgun (WGS) entry which is preliminary data.</text>
</comment>
<proteinExistence type="predicted"/>
<feature type="compositionally biased region" description="Basic and acidic residues" evidence="1">
    <location>
        <begin position="7"/>
        <end position="17"/>
    </location>
</feature>
<evidence type="ECO:0000313" key="3">
    <source>
        <dbReference type="Proteomes" id="UP001501237"/>
    </source>
</evidence>
<sequence length="81" mass="9068">MRKLNKPIHEKPVRADACRSYSGQADPEKGMQDAARWPAPAGLLTQNHPILEYRDFRCPENGTFRCADSGEGIKMARKSPV</sequence>
<keyword evidence="3" id="KW-1185">Reference proteome</keyword>
<feature type="region of interest" description="Disordered" evidence="1">
    <location>
        <begin position="1"/>
        <end position="33"/>
    </location>
</feature>
<reference evidence="3" key="1">
    <citation type="journal article" date="2019" name="Int. J. Syst. Evol. Microbiol.">
        <title>The Global Catalogue of Microorganisms (GCM) 10K type strain sequencing project: providing services to taxonomists for standard genome sequencing and annotation.</title>
        <authorList>
            <consortium name="The Broad Institute Genomics Platform"/>
            <consortium name="The Broad Institute Genome Sequencing Center for Infectious Disease"/>
            <person name="Wu L."/>
            <person name="Ma J."/>
        </authorList>
    </citation>
    <scope>NUCLEOTIDE SEQUENCE [LARGE SCALE GENOMIC DNA]</scope>
    <source>
        <strain evidence="3">JCM 9377</strain>
    </source>
</reference>
<gene>
    <name evidence="2" type="ORF">GCM10010468_75400</name>
</gene>
<dbReference type="EMBL" id="BAAAUV010000037">
    <property type="protein sequence ID" value="GAA3239274.1"/>
    <property type="molecule type" value="Genomic_DNA"/>
</dbReference>
<dbReference type="Proteomes" id="UP001501237">
    <property type="component" value="Unassembled WGS sequence"/>
</dbReference>
<evidence type="ECO:0000256" key="1">
    <source>
        <dbReference type="SAM" id="MobiDB-lite"/>
    </source>
</evidence>
<organism evidence="2 3">
    <name type="scientific">Actinocorallia longicatena</name>
    <dbReference type="NCBI Taxonomy" id="111803"/>
    <lineage>
        <taxon>Bacteria</taxon>
        <taxon>Bacillati</taxon>
        <taxon>Actinomycetota</taxon>
        <taxon>Actinomycetes</taxon>
        <taxon>Streptosporangiales</taxon>
        <taxon>Thermomonosporaceae</taxon>
        <taxon>Actinocorallia</taxon>
    </lineage>
</organism>
<protein>
    <submittedName>
        <fullName evidence="2">Uncharacterized protein</fullName>
    </submittedName>
</protein>
<name>A0ABP6QL26_9ACTN</name>
<accession>A0ABP6QL26</accession>
<evidence type="ECO:0000313" key="2">
    <source>
        <dbReference type="EMBL" id="GAA3239274.1"/>
    </source>
</evidence>